<evidence type="ECO:0000313" key="2">
    <source>
        <dbReference type="EMBL" id="KAA9381910.1"/>
    </source>
</evidence>
<sequence>MTLNPAQSTVRRVGIHPVLVAVLLLIAAVVGALTTHNLPFGSKALTYSYGTATVTGEEGSGVVTIEEGNILLPADIPWMDRGGRSISGGRPECLKGDGDEQVSGVRVEAGYLWVRLPDGKGSYPMVGWLRCL</sequence>
<keyword evidence="3" id="KW-1185">Reference proteome</keyword>
<name>A0A5J5KAA0_9ACTN</name>
<keyword evidence="1" id="KW-1133">Transmembrane helix</keyword>
<keyword evidence="1" id="KW-0812">Transmembrane</keyword>
<organism evidence="2 3">
    <name type="scientific">Microbispora cellulosiformans</name>
    <dbReference type="NCBI Taxonomy" id="2614688"/>
    <lineage>
        <taxon>Bacteria</taxon>
        <taxon>Bacillati</taxon>
        <taxon>Actinomycetota</taxon>
        <taxon>Actinomycetes</taxon>
        <taxon>Streptosporangiales</taxon>
        <taxon>Streptosporangiaceae</taxon>
        <taxon>Microbispora</taxon>
    </lineage>
</organism>
<reference evidence="2 3" key="1">
    <citation type="submission" date="2019-09" db="EMBL/GenBank/DDBJ databases">
        <title>Screening of Novel Bioactive Compounds from Soil-Associated.</title>
        <authorList>
            <person name="Gong X."/>
        </authorList>
    </citation>
    <scope>NUCLEOTIDE SEQUENCE [LARGE SCALE GENOMIC DNA]</scope>
    <source>
        <strain evidence="2 3">Gxj-6</strain>
    </source>
</reference>
<accession>A0A5J5KAA0</accession>
<dbReference type="RefSeq" id="WP_150930977.1">
    <property type="nucleotide sequence ID" value="NZ_VYTZ01000001.1"/>
</dbReference>
<evidence type="ECO:0000256" key="1">
    <source>
        <dbReference type="SAM" id="Phobius"/>
    </source>
</evidence>
<feature type="transmembrane region" description="Helical" evidence="1">
    <location>
        <begin position="13"/>
        <end position="33"/>
    </location>
</feature>
<proteinExistence type="predicted"/>
<keyword evidence="1" id="KW-0472">Membrane</keyword>
<gene>
    <name evidence="2" type="ORF">F5972_03600</name>
</gene>
<dbReference type="AlphaFoldDB" id="A0A5J5KAA0"/>
<dbReference type="EMBL" id="VYTZ01000001">
    <property type="protein sequence ID" value="KAA9381910.1"/>
    <property type="molecule type" value="Genomic_DNA"/>
</dbReference>
<dbReference type="Proteomes" id="UP000327011">
    <property type="component" value="Unassembled WGS sequence"/>
</dbReference>
<evidence type="ECO:0000313" key="3">
    <source>
        <dbReference type="Proteomes" id="UP000327011"/>
    </source>
</evidence>
<protein>
    <submittedName>
        <fullName evidence="2">Uncharacterized protein</fullName>
    </submittedName>
</protein>
<comment type="caution">
    <text evidence="2">The sequence shown here is derived from an EMBL/GenBank/DDBJ whole genome shotgun (WGS) entry which is preliminary data.</text>
</comment>